<evidence type="ECO:0000313" key="3">
    <source>
        <dbReference type="Proteomes" id="UP000613768"/>
    </source>
</evidence>
<protein>
    <submittedName>
        <fullName evidence="2">Porin</fullName>
    </submittedName>
</protein>
<name>A0AAW3ZQT4_9GAMM</name>
<dbReference type="RefSeq" id="WP_192030362.1">
    <property type="nucleotide sequence ID" value="NZ_JACYTR010000035.1"/>
</dbReference>
<sequence length="384" mass="42359">MSLGTRVAGGCVVALLSAPASAEIELDAFGSTLISFEGLIQADYNKFDSDRANLNGDALDGDDSDAELRRAELVLKGATADWNWVVGYDAKADKFLDVNFRYKFSSQNSLMVGQYKQPNSLEELTSTKNNDFISKSMTTNLFAVARRLGVSGTSSGELWTASASLFGKELTHRLARGDGFGIRGTYTPIQDFESQFLHLGLSYVQYDAEDATADNRARIRVRPDADLAGVRLIDSGQFSDADDIRTVGAELAWANGPFKLQGEYMQSRVRRTANPDYDVDSAYLQGVWNISGEGWGYKEGVVRTNAPNDPAKGMWQVGLRYDIADLDDGSVFGGDEQNLTVGVNYYWHANFKFALNYVDVSSERGSTPIQDDPSILEFRAQFYW</sequence>
<evidence type="ECO:0000256" key="1">
    <source>
        <dbReference type="SAM" id="SignalP"/>
    </source>
</evidence>
<reference evidence="2 3" key="1">
    <citation type="submission" date="2020-09" db="EMBL/GenBank/DDBJ databases">
        <title>Pseudoxanthomonas sp. CAU 1598 isolated from sand of Yaerae Beach.</title>
        <authorList>
            <person name="Kim W."/>
        </authorList>
    </citation>
    <scope>NUCLEOTIDE SEQUENCE [LARGE SCALE GENOMIC DNA]</scope>
    <source>
        <strain evidence="2 3">CAU 1598</strain>
    </source>
</reference>
<dbReference type="Proteomes" id="UP000613768">
    <property type="component" value="Unassembled WGS sequence"/>
</dbReference>
<organism evidence="2 3">
    <name type="scientific">Pseudomarimonas arenosa</name>
    <dbReference type="NCBI Taxonomy" id="2774145"/>
    <lineage>
        <taxon>Bacteria</taxon>
        <taxon>Pseudomonadati</taxon>
        <taxon>Pseudomonadota</taxon>
        <taxon>Gammaproteobacteria</taxon>
        <taxon>Lysobacterales</taxon>
        <taxon>Lysobacteraceae</taxon>
        <taxon>Pseudomarimonas</taxon>
    </lineage>
</organism>
<dbReference type="AlphaFoldDB" id="A0AAW3ZQT4"/>
<comment type="caution">
    <text evidence="2">The sequence shown here is derived from an EMBL/GenBank/DDBJ whole genome shotgun (WGS) entry which is preliminary data.</text>
</comment>
<dbReference type="InterPro" id="IPR010870">
    <property type="entry name" value="Porin_O/P"/>
</dbReference>
<dbReference type="InterPro" id="IPR023614">
    <property type="entry name" value="Porin_dom_sf"/>
</dbReference>
<keyword evidence="1" id="KW-0732">Signal</keyword>
<keyword evidence="3" id="KW-1185">Reference proteome</keyword>
<dbReference type="Gene3D" id="2.40.160.10">
    <property type="entry name" value="Porin"/>
    <property type="match status" value="1"/>
</dbReference>
<dbReference type="EMBL" id="JACYTR010000035">
    <property type="protein sequence ID" value="MBD8526942.1"/>
    <property type="molecule type" value="Genomic_DNA"/>
</dbReference>
<dbReference type="Pfam" id="PF07396">
    <property type="entry name" value="Porin_O_P"/>
    <property type="match status" value="1"/>
</dbReference>
<accession>A0AAW3ZQT4</accession>
<proteinExistence type="predicted"/>
<evidence type="ECO:0000313" key="2">
    <source>
        <dbReference type="EMBL" id="MBD8526942.1"/>
    </source>
</evidence>
<feature type="chain" id="PRO_5043408461" evidence="1">
    <location>
        <begin position="23"/>
        <end position="384"/>
    </location>
</feature>
<feature type="signal peptide" evidence="1">
    <location>
        <begin position="1"/>
        <end position="22"/>
    </location>
</feature>
<dbReference type="SUPFAM" id="SSF56935">
    <property type="entry name" value="Porins"/>
    <property type="match status" value="1"/>
</dbReference>
<gene>
    <name evidence="2" type="ORF">IFO71_14470</name>
</gene>